<comment type="subcellular location">
    <subcellularLocation>
        <location evidence="1">Membrane</location>
        <topology evidence="1">Single-pass membrane protein</topology>
    </subcellularLocation>
</comment>
<name>F2IIL5_FLUTR</name>
<keyword evidence="7" id="KW-1185">Reference proteome</keyword>
<evidence type="ECO:0000256" key="4">
    <source>
        <dbReference type="ARBA" id="ARBA00023136"/>
    </source>
</evidence>
<evidence type="ECO:0000313" key="7">
    <source>
        <dbReference type="Proteomes" id="UP000007463"/>
    </source>
</evidence>
<dbReference type="Proteomes" id="UP000007463">
    <property type="component" value="Chromosome"/>
</dbReference>
<dbReference type="HOGENOM" id="CLU_050642_0_0_10"/>
<dbReference type="PANTHER" id="PTHR30386:SF26">
    <property type="entry name" value="TRANSPORT PROTEIN COMB"/>
    <property type="match status" value="1"/>
</dbReference>
<dbReference type="eggNOG" id="COG1566">
    <property type="taxonomic scope" value="Bacteria"/>
</dbReference>
<proteinExistence type="predicted"/>
<dbReference type="OrthoDB" id="7057889at2"/>
<gene>
    <name evidence="6" type="ordered locus">Fluta_4015</name>
</gene>
<organism evidence="6 7">
    <name type="scientific">Fluviicola taffensis (strain DSM 16823 / NCIMB 13979 / RW262)</name>
    <dbReference type="NCBI Taxonomy" id="755732"/>
    <lineage>
        <taxon>Bacteria</taxon>
        <taxon>Pseudomonadati</taxon>
        <taxon>Bacteroidota</taxon>
        <taxon>Flavobacteriia</taxon>
        <taxon>Flavobacteriales</taxon>
        <taxon>Crocinitomicaceae</taxon>
        <taxon>Fluviicola</taxon>
    </lineage>
</organism>
<dbReference type="STRING" id="755732.Fluta_4015"/>
<evidence type="ECO:0000256" key="5">
    <source>
        <dbReference type="SAM" id="Phobius"/>
    </source>
</evidence>
<feature type="transmembrane region" description="Helical" evidence="5">
    <location>
        <begin position="28"/>
        <end position="50"/>
    </location>
</feature>
<accession>F2IIL5</accession>
<evidence type="ECO:0000313" key="6">
    <source>
        <dbReference type="EMBL" id="AEA45977.1"/>
    </source>
</evidence>
<dbReference type="EMBL" id="CP002542">
    <property type="protein sequence ID" value="AEA45977.1"/>
    <property type="molecule type" value="Genomic_DNA"/>
</dbReference>
<sequence precursor="true">MQETEYKRENEIRSYEVQEIMSHIPNWIIRWGISLVFGIIILFLILSWIIKYPDVIQGETIVTTSVPPVKLVVKSSGELEHLILTDNSMVEKNQTIASIKSTLSDNAKAYLVVELAEVRKSYINNSLQKLDLKNTPMLFGDLQTNYSILKNALKNYKYLINDDNTSFNMLNVSQQIKNQKALMQLISKELNSVNKLVSNAGNKFKSDKTLYEKGVISQAEFFEREKAYETAIGEINNLEKTKITTAITITDLEKQLNDLRFNFEQRKKTLLLEIDTQLSVLENALLTWSRNYQIVSPIKGKLTYLLTLSENQFIEQGKELFAVIPENQEYVAHLKIPKSGYGKVKVGQKVMLKIDNFPSHEYGQLVGKVKSVSLIAAEKSYLVNVKLLNGLKTTYHKELNYIPEMSGSAEIITEDLRITDRIFNQFRKIFDR</sequence>
<keyword evidence="4 5" id="KW-0472">Membrane</keyword>
<dbReference type="RefSeq" id="WP_013688734.1">
    <property type="nucleotide sequence ID" value="NC_015321.1"/>
</dbReference>
<evidence type="ECO:0008006" key="8">
    <source>
        <dbReference type="Google" id="ProtNLM"/>
    </source>
</evidence>
<dbReference type="PANTHER" id="PTHR30386">
    <property type="entry name" value="MEMBRANE FUSION SUBUNIT OF EMRAB-TOLC MULTIDRUG EFFLUX PUMP"/>
    <property type="match status" value="1"/>
</dbReference>
<evidence type="ECO:0000256" key="1">
    <source>
        <dbReference type="ARBA" id="ARBA00004167"/>
    </source>
</evidence>
<evidence type="ECO:0000256" key="3">
    <source>
        <dbReference type="ARBA" id="ARBA00022989"/>
    </source>
</evidence>
<evidence type="ECO:0000256" key="2">
    <source>
        <dbReference type="ARBA" id="ARBA00022692"/>
    </source>
</evidence>
<protein>
    <recommendedName>
        <fullName evidence="8">Secretion protein HlyD family protein</fullName>
    </recommendedName>
</protein>
<dbReference type="AlphaFoldDB" id="F2IIL5"/>
<dbReference type="PRINTS" id="PR01490">
    <property type="entry name" value="RTXTOXIND"/>
</dbReference>
<dbReference type="KEGG" id="fte:Fluta_4015"/>
<dbReference type="GO" id="GO:0016020">
    <property type="term" value="C:membrane"/>
    <property type="evidence" value="ECO:0007669"/>
    <property type="project" value="UniProtKB-SubCell"/>
</dbReference>
<keyword evidence="2 5" id="KW-0812">Transmembrane</keyword>
<reference evidence="7" key="2">
    <citation type="submission" date="2011-02" db="EMBL/GenBank/DDBJ databases">
        <title>The complete genome of Fluviicola taffensis DSM 16823.</title>
        <authorList>
            <consortium name="US DOE Joint Genome Institute (JGI-PGF)"/>
            <person name="Lucas S."/>
            <person name="Copeland A."/>
            <person name="Lapidus A."/>
            <person name="Bruce D."/>
            <person name="Goodwin L."/>
            <person name="Pitluck S."/>
            <person name="Kyrpides N."/>
            <person name="Mavromatis K."/>
            <person name="Ivanova N."/>
            <person name="Mikhailova N."/>
            <person name="Pagani I."/>
            <person name="Chertkov O."/>
            <person name="Detter J.C."/>
            <person name="Han C."/>
            <person name="Tapia R."/>
            <person name="Land M."/>
            <person name="Hauser L."/>
            <person name="Markowitz V."/>
            <person name="Cheng J.-F."/>
            <person name="Hugenholtz P."/>
            <person name="Woyke T."/>
            <person name="Wu D."/>
            <person name="Tindall B."/>
            <person name="Pomrenke H.G."/>
            <person name="Brambilla E."/>
            <person name="Klenk H.-P."/>
            <person name="Eisen J.A."/>
        </authorList>
    </citation>
    <scope>NUCLEOTIDE SEQUENCE [LARGE SCALE GENOMIC DNA]</scope>
    <source>
        <strain evidence="7">DSM 16823 / RW262 / RW262</strain>
    </source>
</reference>
<dbReference type="Gene3D" id="2.40.30.170">
    <property type="match status" value="1"/>
</dbReference>
<dbReference type="InterPro" id="IPR050739">
    <property type="entry name" value="MFP"/>
</dbReference>
<keyword evidence="3 5" id="KW-1133">Transmembrane helix</keyword>
<reference evidence="6 7" key="1">
    <citation type="journal article" date="2011" name="Stand. Genomic Sci.">
        <title>Complete genome sequence of the gliding freshwater bacterium Fluviicola taffensis type strain (RW262).</title>
        <authorList>
            <person name="Woyke T."/>
            <person name="Chertkov O."/>
            <person name="Lapidus A."/>
            <person name="Nolan M."/>
            <person name="Lucas S."/>
            <person name="Del Rio T.G."/>
            <person name="Tice H."/>
            <person name="Cheng J.F."/>
            <person name="Tapia R."/>
            <person name="Han C."/>
            <person name="Goodwin L."/>
            <person name="Pitluck S."/>
            <person name="Liolios K."/>
            <person name="Pagani I."/>
            <person name="Ivanova N."/>
            <person name="Huntemann M."/>
            <person name="Mavromatis K."/>
            <person name="Mikhailova N."/>
            <person name="Pati A."/>
            <person name="Chen A."/>
            <person name="Palaniappan K."/>
            <person name="Land M."/>
            <person name="Hauser L."/>
            <person name="Brambilla E.M."/>
            <person name="Rohde M."/>
            <person name="Mwirichia R."/>
            <person name="Sikorski J."/>
            <person name="Tindall B.J."/>
            <person name="Goker M."/>
            <person name="Bristow J."/>
            <person name="Eisen J.A."/>
            <person name="Markowitz V."/>
            <person name="Hugenholtz P."/>
            <person name="Klenk H.P."/>
            <person name="Kyrpides N.C."/>
        </authorList>
    </citation>
    <scope>NUCLEOTIDE SEQUENCE [LARGE SCALE GENOMIC DNA]</scope>
    <source>
        <strain evidence="7">DSM 16823 / RW262 / RW262</strain>
    </source>
</reference>